<comment type="caution">
    <text evidence="9">The sequence shown here is derived from an EMBL/GenBank/DDBJ whole genome shotgun (WGS) entry which is preliminary data.</text>
</comment>
<dbReference type="InterPro" id="IPR042088">
    <property type="entry name" value="OligoPept_F_C"/>
</dbReference>
<keyword evidence="2 6" id="KW-0479">Metal-binding</keyword>
<dbReference type="Gene3D" id="1.20.140.70">
    <property type="entry name" value="Oligopeptidase f, N-terminal domain"/>
    <property type="match status" value="1"/>
</dbReference>
<keyword evidence="1 6" id="KW-0645">Protease</keyword>
<evidence type="ECO:0000313" key="9">
    <source>
        <dbReference type="EMBL" id="GGP09659.1"/>
    </source>
</evidence>
<name>A0ABQ2NT73_9BACI</name>
<keyword evidence="5 6" id="KW-0482">Metalloprotease</keyword>
<dbReference type="EMBL" id="BMLW01000003">
    <property type="protein sequence ID" value="GGP09659.1"/>
    <property type="molecule type" value="Genomic_DNA"/>
</dbReference>
<dbReference type="InterPro" id="IPR001333">
    <property type="entry name" value="Peptidase_M32_Taq"/>
</dbReference>
<keyword evidence="3 6" id="KW-0378">Hydrolase</keyword>
<dbReference type="PANTHER" id="PTHR34217:SF1">
    <property type="entry name" value="CARBOXYPEPTIDASE 1"/>
    <property type="match status" value="1"/>
</dbReference>
<evidence type="ECO:0000256" key="2">
    <source>
        <dbReference type="ARBA" id="ARBA00022723"/>
    </source>
</evidence>
<evidence type="ECO:0000256" key="1">
    <source>
        <dbReference type="ARBA" id="ARBA00022670"/>
    </source>
</evidence>
<comment type="cofactor">
    <cofactor evidence="6">
        <name>Zn(2+)</name>
        <dbReference type="ChEBI" id="CHEBI:29105"/>
    </cofactor>
    <text evidence="6">Binds 1 zinc ion.</text>
</comment>
<protein>
    <submittedName>
        <fullName evidence="9">Oligoendopeptidase</fullName>
    </submittedName>
</protein>
<dbReference type="SUPFAM" id="SSF55486">
    <property type="entry name" value="Metalloproteases ('zincins'), catalytic domain"/>
    <property type="match status" value="1"/>
</dbReference>
<evidence type="ECO:0000259" key="7">
    <source>
        <dbReference type="Pfam" id="PF01432"/>
    </source>
</evidence>
<sequence length="598" mass="68770">MGQKLQPTWDLDVIFPGQSNSEEFRQFVNEVKRNIAELTVEANHLDANGETEAWEIILEKLELLTKRSREMGAYISCLSAQDVTDKQAALYVAEAAQVQASSSALTKIIDQKLGAVTEANWDMLLDQEAIKPLKFILTERRERAREQLSKNEEILIGDLAVDGYHAWNQMYSTIVGNMKIDITEDGETQSYSVGQASNKLSTPDREQREYVYRQISKAWKDNEDLFGQTLNHLAGFRLQTYKHYGWDNVLKEPLEKNRMKEETLNAMWGAIEKHKPLFVEYLNQKASLLNLDQLSIFDVNAPIQSKVEKKSYDEGAAFIVEQFRGFSPQMADFAQMAFEKRWIEAEDRAGKRPGGFCTSFPASEQTRIFMTYSGTPSNIATLAHELGHGYHQYVMNDVNGLNQGYAMNVAETASTFAEMIIADASVKMAKTDEEKLTLLEDKVSRSIAFFMNIHARFLFEKQFYEERKQGMVSTDRLNELMVEAQKEAYCNNLSEYDPHFWASKLHFHITGVPFYNFPYTFGYLFSQGIYAYAQEYEGDFEEKYTALLRDTGRLTVEELAEKHLQVDLTKPDFWENAIEICEQDVQTFLELSRKLQKL</sequence>
<evidence type="ECO:0000259" key="8">
    <source>
        <dbReference type="Pfam" id="PF08439"/>
    </source>
</evidence>
<gene>
    <name evidence="9" type="ORF">GCM10011346_14870</name>
</gene>
<dbReference type="InterPro" id="IPR013647">
    <property type="entry name" value="OligopepF_N_dom"/>
</dbReference>
<dbReference type="Pfam" id="PF01432">
    <property type="entry name" value="Peptidase_M3"/>
    <property type="match status" value="1"/>
</dbReference>
<dbReference type="CDD" id="cd09607">
    <property type="entry name" value="M3B_PepF"/>
    <property type="match status" value="1"/>
</dbReference>
<dbReference type="PANTHER" id="PTHR34217">
    <property type="entry name" value="METAL-DEPENDENT CARBOXYPEPTIDASE"/>
    <property type="match status" value="1"/>
</dbReference>
<dbReference type="InterPro" id="IPR011977">
    <property type="entry name" value="Pept_M3B_clade3"/>
</dbReference>
<evidence type="ECO:0000256" key="4">
    <source>
        <dbReference type="ARBA" id="ARBA00022833"/>
    </source>
</evidence>
<evidence type="ECO:0000313" key="10">
    <source>
        <dbReference type="Proteomes" id="UP000641206"/>
    </source>
</evidence>
<feature type="domain" description="Oligopeptidase F N-terminal" evidence="8">
    <location>
        <begin position="113"/>
        <end position="179"/>
    </location>
</feature>
<keyword evidence="10" id="KW-1185">Reference proteome</keyword>
<keyword evidence="4 6" id="KW-0862">Zinc</keyword>
<organism evidence="9 10">
    <name type="scientific">Oceanobacillus neutriphilus</name>
    <dbReference type="NCBI Taxonomy" id="531815"/>
    <lineage>
        <taxon>Bacteria</taxon>
        <taxon>Bacillati</taxon>
        <taxon>Bacillota</taxon>
        <taxon>Bacilli</taxon>
        <taxon>Bacillales</taxon>
        <taxon>Bacillaceae</taxon>
        <taxon>Oceanobacillus</taxon>
    </lineage>
</organism>
<evidence type="ECO:0000256" key="6">
    <source>
        <dbReference type="RuleBase" id="RU003435"/>
    </source>
</evidence>
<dbReference type="Pfam" id="PF08439">
    <property type="entry name" value="Peptidase_M3_N"/>
    <property type="match status" value="1"/>
</dbReference>
<proteinExistence type="inferred from homology"/>
<reference evidence="10" key="1">
    <citation type="journal article" date="2019" name="Int. J. Syst. Evol. Microbiol.">
        <title>The Global Catalogue of Microorganisms (GCM) 10K type strain sequencing project: providing services to taxonomists for standard genome sequencing and annotation.</title>
        <authorList>
            <consortium name="The Broad Institute Genomics Platform"/>
            <consortium name="The Broad Institute Genome Sequencing Center for Infectious Disease"/>
            <person name="Wu L."/>
            <person name="Ma J."/>
        </authorList>
    </citation>
    <scope>NUCLEOTIDE SEQUENCE [LARGE SCALE GENOMIC DNA]</scope>
    <source>
        <strain evidence="10">CGMCC 1.7693</strain>
    </source>
</reference>
<feature type="domain" description="Peptidase M3A/M3B catalytic" evidence="7">
    <location>
        <begin position="201"/>
        <end position="579"/>
    </location>
</feature>
<dbReference type="InterPro" id="IPR034006">
    <property type="entry name" value="M3B_PepF_2"/>
</dbReference>
<evidence type="ECO:0000256" key="3">
    <source>
        <dbReference type="ARBA" id="ARBA00022801"/>
    </source>
</evidence>
<dbReference type="Proteomes" id="UP000641206">
    <property type="component" value="Unassembled WGS sequence"/>
</dbReference>
<comment type="similarity">
    <text evidence="6">Belongs to the peptidase M3 family.</text>
</comment>
<dbReference type="InterPro" id="IPR001567">
    <property type="entry name" value="Pept_M3A_M3B_dom"/>
</dbReference>
<dbReference type="RefSeq" id="WP_188733805.1">
    <property type="nucleotide sequence ID" value="NZ_BMLW01000003.1"/>
</dbReference>
<dbReference type="Gene3D" id="1.10.1370.20">
    <property type="entry name" value="Oligoendopeptidase f, C-terminal domain"/>
    <property type="match status" value="1"/>
</dbReference>
<evidence type="ECO:0000256" key="5">
    <source>
        <dbReference type="ARBA" id="ARBA00023049"/>
    </source>
</evidence>
<accession>A0ABQ2NT73</accession>
<dbReference type="NCBIfam" id="TIGR02290">
    <property type="entry name" value="M3_fam_3"/>
    <property type="match status" value="1"/>
</dbReference>